<accession>A0AAW1DCZ6</accession>
<dbReference type="SUPFAM" id="SSF49879">
    <property type="entry name" value="SMAD/FHA domain"/>
    <property type="match status" value="1"/>
</dbReference>
<reference evidence="4 5" key="1">
    <citation type="submission" date="2022-12" db="EMBL/GenBank/DDBJ databases">
        <title>Chromosome-level genome assembly of true bugs.</title>
        <authorList>
            <person name="Ma L."/>
            <person name="Li H."/>
        </authorList>
    </citation>
    <scope>NUCLEOTIDE SEQUENCE [LARGE SCALE GENOMIC DNA]</scope>
    <source>
        <strain evidence="4">Lab_2022b</strain>
    </source>
</reference>
<feature type="compositionally biased region" description="Acidic residues" evidence="2">
    <location>
        <begin position="1"/>
        <end position="13"/>
    </location>
</feature>
<evidence type="ECO:0000259" key="3">
    <source>
        <dbReference type="PROSITE" id="PS50006"/>
    </source>
</evidence>
<feature type="region of interest" description="Disordered" evidence="2">
    <location>
        <begin position="69"/>
        <end position="97"/>
    </location>
</feature>
<feature type="compositionally biased region" description="Basic and acidic residues" evidence="2">
    <location>
        <begin position="606"/>
        <end position="623"/>
    </location>
</feature>
<dbReference type="CDD" id="cd22677">
    <property type="entry name" value="FHA_Kanadaptin"/>
    <property type="match status" value="1"/>
</dbReference>
<feature type="compositionally biased region" description="Basic and acidic residues" evidence="2">
    <location>
        <begin position="547"/>
        <end position="583"/>
    </location>
</feature>
<comment type="caution">
    <text evidence="4">The sequence shown here is derived from an EMBL/GenBank/DDBJ whole genome shotgun (WGS) entry which is preliminary data.</text>
</comment>
<feature type="region of interest" description="Disordered" evidence="2">
    <location>
        <begin position="243"/>
        <end position="264"/>
    </location>
</feature>
<feature type="compositionally biased region" description="Basic and acidic residues" evidence="2">
    <location>
        <begin position="14"/>
        <end position="32"/>
    </location>
</feature>
<feature type="region of interest" description="Disordered" evidence="2">
    <location>
        <begin position="1"/>
        <end position="32"/>
    </location>
</feature>
<dbReference type="EMBL" id="JAPXFL010000004">
    <property type="protein sequence ID" value="KAK9507944.1"/>
    <property type="molecule type" value="Genomic_DNA"/>
</dbReference>
<keyword evidence="5" id="KW-1185">Reference proteome</keyword>
<dbReference type="CDD" id="cd19856">
    <property type="entry name" value="DSRM_Kanadaptin"/>
    <property type="match status" value="1"/>
</dbReference>
<proteinExistence type="predicted"/>
<feature type="region of interest" description="Disordered" evidence="2">
    <location>
        <begin position="536"/>
        <end position="656"/>
    </location>
</feature>
<sequence length="656" mass="75640">MEVEDNTNGEDNSEIDKTVKEENNEKNTVEEVKNDIEFKKPITIGKVPSINKTTKTTLHKYLQQKKILNETSSTSENDSNVSEENSAKQNEEIKTKSIPIPYSEPEWKGLAEAKYQLEELKSGVIERTIDLRKKSYFIFGRADVCDICMAHPTVSRFHAVLQYRGVESDGNDKGFYLYDLKSTHGTFLNKYRIKPNVYARVKVGHMIKIGCSTRFFILQGPPEDEEEESPLTITDLKAQRQAELDERKRKEEEERLLEEQEREKQERLLEERGISWGMGEDADEETDLSENPYAQITNEELYIDDPKKALRNWFDREGEELNFDTEKAEKGLFVTKVILPIDDGDGREIIIEMTGRSKKESQVQCSLEACRVIDKMGLLRPAKREAKKQQKRNWEENDYYDSDEDSFLDRTGDLDKKREKRMRKAGKIQDTVETYDSLMEKHKVILENLAEAERKLNQLSEEMNVPTVEESGEDLDELDAYMMTLKQKKPKKIDVKIAKDEVNRLQKEEANLRKLINIAKPANMPELILKKNVIPPVSDSTISSNPEKPKKLEKESIRKDKNIEEKNEGEQKIIEENSKDSTSKNKSRVIGPTLPPNVKLTSVKSKTNEKTKKKLSNKEKEEPDLMEDDVYSNCVWKPPPGQTGDGRTALNDKLGY</sequence>
<keyword evidence="1" id="KW-0175">Coiled coil</keyword>
<dbReference type="Pfam" id="PF00035">
    <property type="entry name" value="dsrm"/>
    <property type="match status" value="1"/>
</dbReference>
<dbReference type="InterPro" id="IPR050923">
    <property type="entry name" value="Cell_Proc_Reg/RNA_Proc"/>
</dbReference>
<dbReference type="Proteomes" id="UP001461498">
    <property type="component" value="Unassembled WGS sequence"/>
</dbReference>
<dbReference type="SMART" id="SM00240">
    <property type="entry name" value="FHA"/>
    <property type="match status" value="1"/>
</dbReference>
<dbReference type="PROSITE" id="PS50006">
    <property type="entry name" value="FHA_DOMAIN"/>
    <property type="match status" value="1"/>
</dbReference>
<dbReference type="InterPro" id="IPR008984">
    <property type="entry name" value="SMAD_FHA_dom_sf"/>
</dbReference>
<evidence type="ECO:0000313" key="4">
    <source>
        <dbReference type="EMBL" id="KAK9507944.1"/>
    </source>
</evidence>
<dbReference type="InterPro" id="IPR000253">
    <property type="entry name" value="FHA_dom"/>
</dbReference>
<feature type="compositionally biased region" description="Low complexity" evidence="2">
    <location>
        <begin position="69"/>
        <end position="84"/>
    </location>
</feature>
<dbReference type="AlphaFoldDB" id="A0AAW1DCZ6"/>
<protein>
    <recommendedName>
        <fullName evidence="3">FHA domain-containing protein</fullName>
    </recommendedName>
</protein>
<organism evidence="4 5">
    <name type="scientific">Rhynocoris fuscipes</name>
    <dbReference type="NCBI Taxonomy" id="488301"/>
    <lineage>
        <taxon>Eukaryota</taxon>
        <taxon>Metazoa</taxon>
        <taxon>Ecdysozoa</taxon>
        <taxon>Arthropoda</taxon>
        <taxon>Hexapoda</taxon>
        <taxon>Insecta</taxon>
        <taxon>Pterygota</taxon>
        <taxon>Neoptera</taxon>
        <taxon>Paraneoptera</taxon>
        <taxon>Hemiptera</taxon>
        <taxon>Heteroptera</taxon>
        <taxon>Panheteroptera</taxon>
        <taxon>Cimicomorpha</taxon>
        <taxon>Reduviidae</taxon>
        <taxon>Harpactorinae</taxon>
        <taxon>Harpactorini</taxon>
        <taxon>Rhynocoris</taxon>
    </lineage>
</organism>
<dbReference type="Gene3D" id="2.60.200.20">
    <property type="match status" value="1"/>
</dbReference>
<name>A0AAW1DCZ6_9HEMI</name>
<evidence type="ECO:0000313" key="5">
    <source>
        <dbReference type="Proteomes" id="UP001461498"/>
    </source>
</evidence>
<dbReference type="InterPro" id="IPR014720">
    <property type="entry name" value="dsRBD_dom"/>
</dbReference>
<gene>
    <name evidence="4" type="ORF">O3M35_007700</name>
</gene>
<evidence type="ECO:0000256" key="2">
    <source>
        <dbReference type="SAM" id="MobiDB-lite"/>
    </source>
</evidence>
<dbReference type="GO" id="GO:0010468">
    <property type="term" value="P:regulation of gene expression"/>
    <property type="evidence" value="ECO:0007669"/>
    <property type="project" value="UniProtKB-ARBA"/>
</dbReference>
<evidence type="ECO:0000256" key="1">
    <source>
        <dbReference type="SAM" id="Coils"/>
    </source>
</evidence>
<feature type="compositionally biased region" description="Basic and acidic residues" evidence="2">
    <location>
        <begin position="85"/>
        <end position="95"/>
    </location>
</feature>
<dbReference type="Pfam" id="PF00498">
    <property type="entry name" value="FHA"/>
    <property type="match status" value="1"/>
</dbReference>
<dbReference type="PANTHER" id="PTHR23308">
    <property type="entry name" value="NUCLEAR INHIBITOR OF PROTEIN PHOSPHATASE-1"/>
    <property type="match status" value="1"/>
</dbReference>
<feature type="coiled-coil region" evidence="1">
    <location>
        <begin position="435"/>
        <end position="462"/>
    </location>
</feature>
<feature type="domain" description="FHA" evidence="3">
    <location>
        <begin position="137"/>
        <end position="193"/>
    </location>
</feature>